<keyword evidence="1" id="KW-0175">Coiled coil</keyword>
<dbReference type="AlphaFoldDB" id="A0A495FMH3"/>
<feature type="coiled-coil region" evidence="1">
    <location>
        <begin position="695"/>
        <end position="722"/>
    </location>
</feature>
<dbReference type="Proteomes" id="UP000276055">
    <property type="component" value="Unassembled WGS sequence"/>
</dbReference>
<feature type="transmembrane region" description="Helical" evidence="2">
    <location>
        <begin position="926"/>
        <end position="947"/>
    </location>
</feature>
<evidence type="ECO:0000313" key="3">
    <source>
        <dbReference type="EMBL" id="RKR29937.1"/>
    </source>
</evidence>
<feature type="transmembrane region" description="Helical" evidence="2">
    <location>
        <begin position="898"/>
        <end position="920"/>
    </location>
</feature>
<feature type="transmembrane region" description="Helical" evidence="2">
    <location>
        <begin position="977"/>
        <end position="997"/>
    </location>
</feature>
<feature type="transmembrane region" description="Helical" evidence="2">
    <location>
        <begin position="545"/>
        <end position="565"/>
    </location>
</feature>
<dbReference type="InterPro" id="IPR001036">
    <property type="entry name" value="Acrflvin-R"/>
</dbReference>
<feature type="transmembrane region" description="Helical" evidence="2">
    <location>
        <begin position="345"/>
        <end position="365"/>
    </location>
</feature>
<feature type="transmembrane region" description="Helical" evidence="2">
    <location>
        <begin position="370"/>
        <end position="391"/>
    </location>
</feature>
<reference evidence="3 4" key="1">
    <citation type="submission" date="2018-10" db="EMBL/GenBank/DDBJ databases">
        <title>Genomic Encyclopedia of Type Strains, Phase IV (KMG-IV): sequencing the most valuable type-strain genomes for metagenomic binning, comparative biology and taxonomic classification.</title>
        <authorList>
            <person name="Goeker M."/>
        </authorList>
    </citation>
    <scope>NUCLEOTIDE SEQUENCE [LARGE SCALE GENOMIC DNA]</scope>
    <source>
        <strain evidence="3 4">DSM 25586</strain>
    </source>
</reference>
<protein>
    <submittedName>
        <fullName evidence="3">CzcA family heavy metal efflux pump</fullName>
    </submittedName>
</protein>
<dbReference type="Gene3D" id="3.30.70.1320">
    <property type="entry name" value="Multidrug efflux transporter AcrB pore domain like"/>
    <property type="match status" value="1"/>
</dbReference>
<name>A0A495FMH3_9MICC</name>
<dbReference type="EMBL" id="RBIR01000001">
    <property type="protein sequence ID" value="RKR29937.1"/>
    <property type="molecule type" value="Genomic_DNA"/>
</dbReference>
<dbReference type="Gene3D" id="3.30.2090.10">
    <property type="entry name" value="Multidrug efflux transporter AcrB TolC docking domain, DN and DC subdomains"/>
    <property type="match status" value="2"/>
</dbReference>
<gene>
    <name evidence="3" type="ORF">C8D78_0254</name>
</gene>
<accession>A0A495FMH3</accession>
<feature type="transmembrane region" description="Helical" evidence="2">
    <location>
        <begin position="1009"/>
        <end position="1030"/>
    </location>
</feature>
<dbReference type="GO" id="GO:0005886">
    <property type="term" value="C:plasma membrane"/>
    <property type="evidence" value="ECO:0007669"/>
    <property type="project" value="TreeGrafter"/>
</dbReference>
<dbReference type="InterPro" id="IPR027463">
    <property type="entry name" value="AcrB_DN_DC_subdom"/>
</dbReference>
<evidence type="ECO:0000256" key="2">
    <source>
        <dbReference type="SAM" id="Phobius"/>
    </source>
</evidence>
<dbReference type="SUPFAM" id="SSF82866">
    <property type="entry name" value="Multidrug efflux transporter AcrB transmembrane domain"/>
    <property type="match status" value="2"/>
</dbReference>
<feature type="transmembrane region" description="Helical" evidence="2">
    <location>
        <begin position="457"/>
        <end position="474"/>
    </location>
</feature>
<sequence>MRWLIGISLRFRTVVVALACAVMLLGSLQLGAASVDVFPEFAPPRVEIQTACLGLTAQEVEELVSVPIEAAVSGMPGLDEIRSKSVPQLSSIVLLFHQGTDLLNARQLVSERMASVTAALPTWAAPPVMLQPLSATSRVMKIGMTSSEHSLIEMSMLSYWTIRARLLRVPGVANVAIWGERLQMLQVQVEPDKLKAQNVSLNQVMEVTAGALDAGLLKYSPGRFIGTGGFIDSPTQRMGVRHVQPIQTPADLAQVTIREKNGVALHLGDVARVVEDHQPLIGDAVINNGHGLMLIVEKLPWGNTLDVTKGVEEALHELQPGLSGIKFDTTIFRPASFVEEAISNLSVALLLGCLLVVMILVAFLFQWRTALISIIAIPLSLLTAALVLYFTSSSINTMVLAGLVIAVGVVVDDAIIDVENIMRRLRQRRAAAIKGSGGVESASSVVLKASLEMRSPIVYATLIIVVAAVPIFFLDGLTGVFFRPLAVSYTLAVLASMLVALTLTPALALILLGNAKLEERDPPLVRVLKRGYHGVLSRTMKRPRYGYVGFGVLAVVGLVLAPQMGSSLFPVFKERDFLMHWISEPGTSAAEEYRIAQRGCEEFLKIPGVLNCGTHIGQAFAADEIVGVNAGEHWISIDRHADYDKTVAAVEAVVSGYPGLHRDVQTYLKERIEEVITGASEPILVRVYGDDLTVLREQAQRVKALMDQIEGTENAHVSLEVEVPQIAVTVNLAAAQKYGLKPGDVRRAAATLVAGEEVGDVFRDGRAYDVQVWSTPATRSSVTSIQDLPIDTPSGQRVRLADVASVSLQATPNQIDRTNGSRRVEVGAFLARGADLGNVVGQLKSRMQSLDLPTGYSVQLLGEYTEREAAANRLMIYSAAALAVILLLLQASFRSWRLAVLSLLTLPVALVGGVIAAYLTGGVLSLGSLVGFLTVMGIAARNGILLINHCQHLETYEGETFGRALVLRGAAERLSPILMTTLATALALVPLVVMGNIPGHEIEHPMAVVILGGLATSTLLNLFIVPSLYLRFAKSRKTRERERAAAAPTPA</sequence>
<comment type="caution">
    <text evidence="3">The sequence shown here is derived from an EMBL/GenBank/DDBJ whole genome shotgun (WGS) entry which is preliminary data.</text>
</comment>
<dbReference type="Gene3D" id="3.30.70.1440">
    <property type="entry name" value="Multidrug efflux transporter AcrB pore domain"/>
    <property type="match status" value="1"/>
</dbReference>
<dbReference type="Pfam" id="PF00873">
    <property type="entry name" value="ACR_tran"/>
    <property type="match status" value="1"/>
</dbReference>
<keyword evidence="2" id="KW-1133">Transmembrane helix</keyword>
<dbReference type="RefSeq" id="WP_120950069.1">
    <property type="nucleotide sequence ID" value="NZ_RBIR01000001.1"/>
</dbReference>
<keyword evidence="2" id="KW-0812">Transmembrane</keyword>
<dbReference type="PRINTS" id="PR00702">
    <property type="entry name" value="ACRIFLAVINRP"/>
</dbReference>
<dbReference type="SUPFAM" id="SSF82693">
    <property type="entry name" value="Multidrug efflux transporter AcrB pore domain, PN1, PN2, PC1 and PC2 subdomains"/>
    <property type="match status" value="2"/>
</dbReference>
<dbReference type="GO" id="GO:0042910">
    <property type="term" value="F:xenobiotic transmembrane transporter activity"/>
    <property type="evidence" value="ECO:0007669"/>
    <property type="project" value="TreeGrafter"/>
</dbReference>
<feature type="transmembrane region" description="Helical" evidence="2">
    <location>
        <begin position="486"/>
        <end position="512"/>
    </location>
</feature>
<organism evidence="3 4">
    <name type="scientific">Arthrobacter oryzae</name>
    <dbReference type="NCBI Taxonomy" id="409290"/>
    <lineage>
        <taxon>Bacteria</taxon>
        <taxon>Bacillati</taxon>
        <taxon>Actinomycetota</taxon>
        <taxon>Actinomycetes</taxon>
        <taxon>Micrococcales</taxon>
        <taxon>Micrococcaceae</taxon>
        <taxon>Arthrobacter</taxon>
    </lineage>
</organism>
<keyword evidence="2" id="KW-0472">Membrane</keyword>
<evidence type="ECO:0000313" key="4">
    <source>
        <dbReference type="Proteomes" id="UP000276055"/>
    </source>
</evidence>
<dbReference type="OrthoDB" id="3306666at2"/>
<dbReference type="PANTHER" id="PTHR32063">
    <property type="match status" value="1"/>
</dbReference>
<feature type="transmembrane region" description="Helical" evidence="2">
    <location>
        <begin position="874"/>
        <end position="891"/>
    </location>
</feature>
<proteinExistence type="predicted"/>
<dbReference type="Gene3D" id="1.20.1640.10">
    <property type="entry name" value="Multidrug efflux transporter AcrB transmembrane domain"/>
    <property type="match status" value="2"/>
</dbReference>
<dbReference type="SUPFAM" id="SSF82714">
    <property type="entry name" value="Multidrug efflux transporter AcrB TolC docking domain, DN and DC subdomains"/>
    <property type="match status" value="2"/>
</dbReference>
<evidence type="ECO:0000256" key="1">
    <source>
        <dbReference type="SAM" id="Coils"/>
    </source>
</evidence>
<dbReference type="PANTHER" id="PTHR32063:SF4">
    <property type="entry name" value="SLR6043 PROTEIN"/>
    <property type="match status" value="1"/>
</dbReference>
<dbReference type="Gene3D" id="3.30.70.1430">
    <property type="entry name" value="Multidrug efflux transporter AcrB pore domain"/>
    <property type="match status" value="2"/>
</dbReference>
<feature type="transmembrane region" description="Helical" evidence="2">
    <location>
        <begin position="397"/>
        <end position="416"/>
    </location>
</feature>